<protein>
    <submittedName>
        <fullName evidence="1">Uncharacterized protein</fullName>
    </submittedName>
</protein>
<dbReference type="EMBL" id="JAFIMR010000002">
    <property type="protein sequence ID" value="KAI1880485.1"/>
    <property type="molecule type" value="Genomic_DNA"/>
</dbReference>
<organism evidence="1 2">
    <name type="scientific">Neoarthrinium moseri</name>
    <dbReference type="NCBI Taxonomy" id="1658444"/>
    <lineage>
        <taxon>Eukaryota</taxon>
        <taxon>Fungi</taxon>
        <taxon>Dikarya</taxon>
        <taxon>Ascomycota</taxon>
        <taxon>Pezizomycotina</taxon>
        <taxon>Sordariomycetes</taxon>
        <taxon>Xylariomycetidae</taxon>
        <taxon>Amphisphaeriales</taxon>
        <taxon>Apiosporaceae</taxon>
        <taxon>Neoarthrinium</taxon>
    </lineage>
</organism>
<accession>A0A9P9WWH7</accession>
<evidence type="ECO:0000313" key="1">
    <source>
        <dbReference type="EMBL" id="KAI1880485.1"/>
    </source>
</evidence>
<evidence type="ECO:0000313" key="2">
    <source>
        <dbReference type="Proteomes" id="UP000829685"/>
    </source>
</evidence>
<comment type="caution">
    <text evidence="1">The sequence shown here is derived from an EMBL/GenBank/DDBJ whole genome shotgun (WGS) entry which is preliminary data.</text>
</comment>
<reference evidence="1" key="1">
    <citation type="submission" date="2021-03" db="EMBL/GenBank/DDBJ databases">
        <title>Revisited historic fungal species revealed as producer of novel bioactive compounds through whole genome sequencing and comparative genomics.</title>
        <authorList>
            <person name="Vignolle G.A."/>
            <person name="Hochenegger N."/>
            <person name="Mach R.L."/>
            <person name="Mach-Aigner A.R."/>
            <person name="Javad Rahimi M."/>
            <person name="Salim K.A."/>
            <person name="Chan C.M."/>
            <person name="Lim L.B.L."/>
            <person name="Cai F."/>
            <person name="Druzhinina I.S."/>
            <person name="U'Ren J.M."/>
            <person name="Derntl C."/>
        </authorList>
    </citation>
    <scope>NUCLEOTIDE SEQUENCE</scope>
    <source>
        <strain evidence="1">TUCIM 5799</strain>
    </source>
</reference>
<proteinExistence type="predicted"/>
<keyword evidence="2" id="KW-1185">Reference proteome</keyword>
<dbReference type="Pfam" id="PF20219">
    <property type="entry name" value="DUF6579"/>
    <property type="match status" value="1"/>
</dbReference>
<name>A0A9P9WWH7_9PEZI</name>
<dbReference type="InterPro" id="IPR046486">
    <property type="entry name" value="DUF6579"/>
</dbReference>
<dbReference type="OrthoDB" id="3852249at2759"/>
<dbReference type="Proteomes" id="UP000829685">
    <property type="component" value="Unassembled WGS sequence"/>
</dbReference>
<gene>
    <name evidence="1" type="ORF">JX265_000725</name>
</gene>
<sequence>MDLLEALMKAPSKRDGKVQKKPGKHAEKSASVVRMIQAGHHIWKATKDPASIPQALAAIQEAVPIFQVMAKSVCDTAKVATSFSSIATTLGTVGNLIIAYQGVQALNLIASNLKDINNTLQAQTALMSIEKFPQAVYDLVEEALHNFPDTDEVSNWFFVYHPDTIWTPGFHRLIMNRGLHRRFCGHSNQLDAAVVFMLAARDYSERATRHGNKLGKQHRRVKLHLLIPAYQAVVIKDPIRFPEALGDFTIHGKVHNSRPLVWINVPEDQQSHLDGVGRWQAPQKHWLETMFIPIEVLKARELGRSTNSE</sequence>
<dbReference type="AlphaFoldDB" id="A0A9P9WWH7"/>